<evidence type="ECO:0000256" key="4">
    <source>
        <dbReference type="ARBA" id="ARBA00034320"/>
    </source>
</evidence>
<dbReference type="PANTHER" id="PTHR43603:SF1">
    <property type="entry name" value="ZINC-REGULATED GTPASE METALLOPROTEIN ACTIVATOR 1"/>
    <property type="match status" value="1"/>
</dbReference>
<protein>
    <submittedName>
        <fullName evidence="8">GTP-binding protein</fullName>
    </submittedName>
</protein>
<dbReference type="Gene3D" id="3.30.1220.10">
    <property type="entry name" value="CobW-like, C-terminal domain"/>
    <property type="match status" value="1"/>
</dbReference>
<dbReference type="SUPFAM" id="SSF52540">
    <property type="entry name" value="P-loop containing nucleoside triphosphate hydrolases"/>
    <property type="match status" value="1"/>
</dbReference>
<dbReference type="InterPro" id="IPR003495">
    <property type="entry name" value="CobW/HypB/UreG_nucleotide-bd"/>
</dbReference>
<evidence type="ECO:0000256" key="1">
    <source>
        <dbReference type="ARBA" id="ARBA00022741"/>
    </source>
</evidence>
<evidence type="ECO:0000313" key="9">
    <source>
        <dbReference type="Proteomes" id="UP001203207"/>
    </source>
</evidence>
<dbReference type="InterPro" id="IPR027417">
    <property type="entry name" value="P-loop_NTPase"/>
</dbReference>
<feature type="compositionally biased region" description="Basic and acidic residues" evidence="6">
    <location>
        <begin position="268"/>
        <end position="285"/>
    </location>
</feature>
<proteinExistence type="inferred from homology"/>
<dbReference type="PANTHER" id="PTHR43603">
    <property type="entry name" value="COBW DOMAIN-CONTAINING PROTEIN DDB_G0274527"/>
    <property type="match status" value="1"/>
</dbReference>
<evidence type="ECO:0000313" key="8">
    <source>
        <dbReference type="EMBL" id="MCL9816243.1"/>
    </source>
</evidence>
<dbReference type="SUPFAM" id="SSF90002">
    <property type="entry name" value="Hypothetical protein YjiA, C-terminal domain"/>
    <property type="match status" value="1"/>
</dbReference>
<dbReference type="InterPro" id="IPR011629">
    <property type="entry name" value="CobW-like_C"/>
</dbReference>
<dbReference type="GO" id="GO:0000166">
    <property type="term" value="F:nucleotide binding"/>
    <property type="evidence" value="ECO:0007669"/>
    <property type="project" value="UniProtKB-KW"/>
</dbReference>
<keyword evidence="3" id="KW-0143">Chaperone</keyword>
<dbReference type="Pfam" id="PF07683">
    <property type="entry name" value="CobW_C"/>
    <property type="match status" value="1"/>
</dbReference>
<gene>
    <name evidence="8" type="ORF">AArcSt2_04725</name>
</gene>
<accession>A0AAE3FWF8</accession>
<evidence type="ECO:0000256" key="2">
    <source>
        <dbReference type="ARBA" id="ARBA00022801"/>
    </source>
</evidence>
<dbReference type="Gene3D" id="3.40.50.300">
    <property type="entry name" value="P-loop containing nucleotide triphosphate hydrolases"/>
    <property type="match status" value="1"/>
</dbReference>
<evidence type="ECO:0000256" key="6">
    <source>
        <dbReference type="SAM" id="MobiDB-lite"/>
    </source>
</evidence>
<dbReference type="AlphaFoldDB" id="A0AAE3FWF8"/>
<evidence type="ECO:0000259" key="7">
    <source>
        <dbReference type="SMART" id="SM00833"/>
    </source>
</evidence>
<evidence type="ECO:0000256" key="5">
    <source>
        <dbReference type="ARBA" id="ARBA00049117"/>
    </source>
</evidence>
<comment type="catalytic activity">
    <reaction evidence="5">
        <text>GTP + H2O = GDP + phosphate + H(+)</text>
        <dbReference type="Rhea" id="RHEA:19669"/>
        <dbReference type="ChEBI" id="CHEBI:15377"/>
        <dbReference type="ChEBI" id="CHEBI:15378"/>
        <dbReference type="ChEBI" id="CHEBI:37565"/>
        <dbReference type="ChEBI" id="CHEBI:43474"/>
        <dbReference type="ChEBI" id="CHEBI:58189"/>
    </reaction>
    <physiologicalReaction direction="left-to-right" evidence="5">
        <dbReference type="Rhea" id="RHEA:19670"/>
    </physiologicalReaction>
</comment>
<feature type="region of interest" description="Disordered" evidence="6">
    <location>
        <begin position="148"/>
        <end position="169"/>
    </location>
</feature>
<comment type="similarity">
    <text evidence="4">Belongs to the SIMIBI class G3E GTPase family. ZNG1 subfamily.</text>
</comment>
<dbReference type="SMART" id="SM00833">
    <property type="entry name" value="CobW_C"/>
    <property type="match status" value="1"/>
</dbReference>
<comment type="caution">
    <text evidence="8">The sequence shown here is derived from an EMBL/GenBank/DDBJ whole genome shotgun (WGS) entry which is preliminary data.</text>
</comment>
<dbReference type="Pfam" id="PF02492">
    <property type="entry name" value="cobW"/>
    <property type="match status" value="1"/>
</dbReference>
<dbReference type="GO" id="GO:0016787">
    <property type="term" value="F:hydrolase activity"/>
    <property type="evidence" value="ECO:0007669"/>
    <property type="project" value="UniProtKB-KW"/>
</dbReference>
<keyword evidence="2" id="KW-0378">Hydrolase</keyword>
<feature type="domain" description="CobW C-terminal" evidence="7">
    <location>
        <begin position="291"/>
        <end position="404"/>
    </location>
</feature>
<dbReference type="InterPro" id="IPR051927">
    <property type="entry name" value="Zn_Chap_cDPG_Synth"/>
</dbReference>
<organism evidence="8 9">
    <name type="scientific">Natronocalculus amylovorans</name>
    <dbReference type="NCBI Taxonomy" id="2917812"/>
    <lineage>
        <taxon>Archaea</taxon>
        <taxon>Methanobacteriati</taxon>
        <taxon>Methanobacteriota</taxon>
        <taxon>Stenosarchaea group</taxon>
        <taxon>Halobacteria</taxon>
        <taxon>Halobacteriales</taxon>
        <taxon>Haloferacaceae</taxon>
        <taxon>Natronocalculus</taxon>
    </lineage>
</organism>
<dbReference type="Proteomes" id="UP001203207">
    <property type="component" value="Unassembled WGS sequence"/>
</dbReference>
<dbReference type="RefSeq" id="WP_250583268.1">
    <property type="nucleotide sequence ID" value="NZ_JAKRVX010000002.1"/>
</dbReference>
<keyword evidence="1" id="KW-0547">Nucleotide-binding</keyword>
<name>A0AAE3FWF8_9EURY</name>
<dbReference type="InterPro" id="IPR036627">
    <property type="entry name" value="CobW-likC_sf"/>
</dbReference>
<evidence type="ECO:0000256" key="3">
    <source>
        <dbReference type="ARBA" id="ARBA00023186"/>
    </source>
</evidence>
<reference evidence="8" key="2">
    <citation type="submission" date="2022-02" db="EMBL/GenBank/DDBJ databases">
        <authorList>
            <person name="Elcheninov A.G."/>
            <person name="Sorokin D.Y."/>
            <person name="Kublanov I.V."/>
        </authorList>
    </citation>
    <scope>NUCLEOTIDE SEQUENCE</scope>
    <source>
        <strain evidence="8">AArc-St2</strain>
    </source>
</reference>
<dbReference type="CDD" id="cd03112">
    <property type="entry name" value="CobW-like"/>
    <property type="match status" value="1"/>
</dbReference>
<dbReference type="EMBL" id="JAKRVX010000002">
    <property type="protein sequence ID" value="MCL9816243.1"/>
    <property type="molecule type" value="Genomic_DNA"/>
</dbReference>
<keyword evidence="9" id="KW-1185">Reference proteome</keyword>
<reference evidence="8" key="1">
    <citation type="journal article" date="2022" name="Syst. Appl. Microbiol.">
        <title>Natronocalculus amylovorans gen. nov., sp. nov., and Natranaeroarchaeum aerophilus sp. nov., dominant culturable amylolytic natronoarchaea from hypersaline soda lakes in southwestern Siberia.</title>
        <authorList>
            <person name="Sorokin D.Y."/>
            <person name="Elcheninov A.G."/>
            <person name="Khizhniak T.V."/>
            <person name="Koenen M."/>
            <person name="Bale N.J."/>
            <person name="Damste J.S.S."/>
            <person name="Kublanov I.V."/>
        </authorList>
    </citation>
    <scope>NUCLEOTIDE SEQUENCE</scope>
    <source>
        <strain evidence="8">AArc-St2</strain>
    </source>
</reference>
<feature type="region of interest" description="Disordered" evidence="6">
    <location>
        <begin position="243"/>
        <end position="286"/>
    </location>
</feature>
<sequence length="441" mass="48850">MSEHDPSDDQPPQRPATILTGSLGAGKTTLLNYLLTETDQKLAVVINDVASLNIDAERVSVQTELVSGESTVTELSDGCICCGLQGVLRDELYALAHTCEFDHLIIEASGISEPEPIAGLFLGNTTIATLFELTNVVTVVDAPRLSDTFSETEQKPQQQEQQSGKPRPLSNLTIEQIECGNQLILNKRDLVDETTAERVEKLCRLLAPTAKKQWTTYGMIEPATVLEAGGFDAGTAPIQAGWKQALARDEERSTTDSESASAQTSNTESHEHSHDHEHDHNHAHPPEVYGISELSYCVRRPFYPDRFASFLNTLPQTIVRGKGLVWLAHDSETAYMLDVVGNQATVSETGRWIASLPEKRQAQYRRAQPEIEWHDEHGDREQRFALLGIALDRKPIQDRLDACLVTDTEWEQLTTIDGLQFATAKKASFTTQDEADQSNPY</sequence>
<feature type="compositionally biased region" description="Basic and acidic residues" evidence="6">
    <location>
        <begin position="246"/>
        <end position="255"/>
    </location>
</feature>